<feature type="domain" description="DUF2147" evidence="2">
    <location>
        <begin position="27"/>
        <end position="144"/>
    </location>
</feature>
<protein>
    <submittedName>
        <fullName evidence="3">DUF2147 domain-containing protein</fullName>
    </submittedName>
</protein>
<evidence type="ECO:0000313" key="3">
    <source>
        <dbReference type="EMBL" id="MCP8901000.1"/>
    </source>
</evidence>
<name>A0A9X2HZP5_9GAMM</name>
<dbReference type="RefSeq" id="WP_253969287.1">
    <property type="nucleotide sequence ID" value="NZ_JAMFTH010000009.1"/>
</dbReference>
<dbReference type="PANTHER" id="PTHR36919">
    <property type="entry name" value="BLR1215 PROTEIN"/>
    <property type="match status" value="1"/>
</dbReference>
<evidence type="ECO:0000256" key="1">
    <source>
        <dbReference type="SAM" id="SignalP"/>
    </source>
</evidence>
<gene>
    <name evidence="3" type="ORF">M6D89_16975</name>
</gene>
<keyword evidence="1" id="KW-0732">Signal</keyword>
<dbReference type="Pfam" id="PF09917">
    <property type="entry name" value="DUF2147"/>
    <property type="match status" value="1"/>
</dbReference>
<dbReference type="AlphaFoldDB" id="A0A9X2HZP5"/>
<evidence type="ECO:0000259" key="2">
    <source>
        <dbReference type="Pfam" id="PF09917"/>
    </source>
</evidence>
<feature type="signal peptide" evidence="1">
    <location>
        <begin position="1"/>
        <end position="22"/>
    </location>
</feature>
<accession>A0A9X2HZP5</accession>
<comment type="caution">
    <text evidence="3">The sequence shown here is derived from an EMBL/GenBank/DDBJ whole genome shotgun (WGS) entry which is preliminary data.</text>
</comment>
<dbReference type="EMBL" id="JAMFTH010000009">
    <property type="protein sequence ID" value="MCP8901000.1"/>
    <property type="molecule type" value="Genomic_DNA"/>
</dbReference>
<dbReference type="Proteomes" id="UP001139319">
    <property type="component" value="Unassembled WGS sequence"/>
</dbReference>
<feature type="chain" id="PRO_5040891422" evidence="1">
    <location>
        <begin position="23"/>
        <end position="152"/>
    </location>
</feature>
<dbReference type="Gene3D" id="2.40.128.520">
    <property type="match status" value="1"/>
</dbReference>
<dbReference type="InterPro" id="IPR019223">
    <property type="entry name" value="DUF2147"/>
</dbReference>
<proteinExistence type="predicted"/>
<keyword evidence="4" id="KW-1185">Reference proteome</keyword>
<sequence>MHALRMGITTGLLFCLSISAGAAPIEGQWVTIDDKDDSRKSLVSLAVTDGELTGTITRLLQPESQGKLCKKCPGDFNNKPIQGLQFMWGLTQDEPGQWSGGSILDPKSGKIYKAKAELAEDHNSLTVRGFIGISLFGRSQTWIRAEEETSAP</sequence>
<organism evidence="3 4">
    <name type="scientific">Gilvimarinus xylanilyticus</name>
    <dbReference type="NCBI Taxonomy" id="2944139"/>
    <lineage>
        <taxon>Bacteria</taxon>
        <taxon>Pseudomonadati</taxon>
        <taxon>Pseudomonadota</taxon>
        <taxon>Gammaproteobacteria</taxon>
        <taxon>Cellvibrionales</taxon>
        <taxon>Cellvibrionaceae</taxon>
        <taxon>Gilvimarinus</taxon>
    </lineage>
</organism>
<evidence type="ECO:0000313" key="4">
    <source>
        <dbReference type="Proteomes" id="UP001139319"/>
    </source>
</evidence>
<reference evidence="3" key="2">
    <citation type="submission" date="2023-01" db="EMBL/GenBank/DDBJ databases">
        <title>Gilvimarinus xylanilyticus HB14 isolated from Caulerpa lentillifera aquaculture base in Hainan, China.</title>
        <authorList>
            <person name="Zhang Y.-J."/>
        </authorList>
    </citation>
    <scope>NUCLEOTIDE SEQUENCE</scope>
    <source>
        <strain evidence="3">HB14</strain>
    </source>
</reference>
<dbReference type="PANTHER" id="PTHR36919:SF3">
    <property type="entry name" value="BLL5882 PROTEIN"/>
    <property type="match status" value="1"/>
</dbReference>
<reference evidence="3" key="1">
    <citation type="submission" date="2022-05" db="EMBL/GenBank/DDBJ databases">
        <authorList>
            <person name="Sun H.-N."/>
        </authorList>
    </citation>
    <scope>NUCLEOTIDE SEQUENCE</scope>
    <source>
        <strain evidence="3">HB14</strain>
    </source>
</reference>